<dbReference type="GO" id="GO:0003849">
    <property type="term" value="F:3-deoxy-7-phosphoheptulonate synthase activity"/>
    <property type="evidence" value="ECO:0007669"/>
    <property type="project" value="UniProtKB-EC"/>
</dbReference>
<dbReference type="Gene3D" id="3.20.20.70">
    <property type="entry name" value="Aldolase class I"/>
    <property type="match status" value="1"/>
</dbReference>
<dbReference type="PANTHER" id="PTHR21225:SF12">
    <property type="entry name" value="PHOSPHO-2-DEHYDRO-3-DEOXYHEPTONATE ALDOLASE, TYROSINE-INHIBITED"/>
    <property type="match status" value="1"/>
</dbReference>
<evidence type="ECO:0000256" key="5">
    <source>
        <dbReference type="ARBA" id="ARBA00022679"/>
    </source>
</evidence>
<dbReference type="EMBL" id="SGUG01000016">
    <property type="protein sequence ID" value="MDG0863333.1"/>
    <property type="molecule type" value="Genomic_DNA"/>
</dbReference>
<proteinExistence type="inferred from homology"/>
<evidence type="ECO:0000256" key="9">
    <source>
        <dbReference type="SAM" id="MobiDB-lite"/>
    </source>
</evidence>
<comment type="function">
    <text evidence="1 8">Stereospecific condensation of phosphoenolpyruvate (PEP) and D-erythrose-4-phosphate (E4P) giving rise to 3-deoxy-D-arabino-heptulosonate-7-phosphate (DAHP).</text>
</comment>
<evidence type="ECO:0000256" key="1">
    <source>
        <dbReference type="ARBA" id="ARBA00003726"/>
    </source>
</evidence>
<reference evidence="11" key="1">
    <citation type="submission" date="2019-02" db="EMBL/GenBank/DDBJ databases">
        <title>Draft genome of the type strain Pelomonas aquatica CCUG 52575T.</title>
        <authorList>
            <person name="Gomila M."/>
            <person name="Lalucat J."/>
        </authorList>
    </citation>
    <scope>NUCLEOTIDE SEQUENCE</scope>
    <source>
        <strain evidence="11">CCUG 52575</strain>
    </source>
</reference>
<keyword evidence="6 8" id="KW-0057">Aromatic amino acid biosynthesis</keyword>
<dbReference type="InterPro" id="IPR013785">
    <property type="entry name" value="Aldolase_TIM"/>
</dbReference>
<dbReference type="InterPro" id="IPR006218">
    <property type="entry name" value="DAHP1/KDSA"/>
</dbReference>
<dbReference type="NCBIfam" id="NF009396">
    <property type="entry name" value="PRK12756.1"/>
    <property type="match status" value="1"/>
</dbReference>
<dbReference type="PIRSF" id="PIRSF001361">
    <property type="entry name" value="DAHP_synthase"/>
    <property type="match status" value="1"/>
</dbReference>
<evidence type="ECO:0000256" key="7">
    <source>
        <dbReference type="ARBA" id="ARBA00047508"/>
    </source>
</evidence>
<dbReference type="EC" id="2.5.1.54" evidence="8"/>
<keyword evidence="4 8" id="KW-0028">Amino-acid biosynthesis</keyword>
<feature type="domain" description="DAHP synthetase I/KDSA" evidence="10">
    <location>
        <begin position="67"/>
        <end position="362"/>
    </location>
</feature>
<comment type="pathway">
    <text evidence="2 8">Metabolic intermediate biosynthesis; chorismate biosynthesis; chorismate from D-erythrose 4-phosphate and phosphoenolpyruvate: step 1/7.</text>
</comment>
<dbReference type="SUPFAM" id="SSF51569">
    <property type="entry name" value="Aldolase"/>
    <property type="match status" value="1"/>
</dbReference>
<organism evidence="11 12">
    <name type="scientific">Pelomonas aquatica</name>
    <dbReference type="NCBI Taxonomy" id="431058"/>
    <lineage>
        <taxon>Bacteria</taxon>
        <taxon>Pseudomonadati</taxon>
        <taxon>Pseudomonadota</taxon>
        <taxon>Betaproteobacteria</taxon>
        <taxon>Burkholderiales</taxon>
        <taxon>Sphaerotilaceae</taxon>
        <taxon>Roseateles</taxon>
    </lineage>
</organism>
<name>A0A9X4LN56_9BURK</name>
<dbReference type="GO" id="GO:0009073">
    <property type="term" value="P:aromatic amino acid family biosynthetic process"/>
    <property type="evidence" value="ECO:0007669"/>
    <property type="project" value="UniProtKB-KW"/>
</dbReference>
<comment type="similarity">
    <text evidence="3 8">Belongs to the class-I DAHP synthase family.</text>
</comment>
<dbReference type="AlphaFoldDB" id="A0A9X4LN56"/>
<dbReference type="NCBIfam" id="TIGR00034">
    <property type="entry name" value="aroFGH"/>
    <property type="match status" value="1"/>
</dbReference>
<feature type="compositionally biased region" description="Basic and acidic residues" evidence="9">
    <location>
        <begin position="18"/>
        <end position="27"/>
    </location>
</feature>
<evidence type="ECO:0000256" key="4">
    <source>
        <dbReference type="ARBA" id="ARBA00022605"/>
    </source>
</evidence>
<dbReference type="Proteomes" id="UP001152766">
    <property type="component" value="Unassembled WGS sequence"/>
</dbReference>
<keyword evidence="5 8" id="KW-0808">Transferase</keyword>
<evidence type="ECO:0000256" key="8">
    <source>
        <dbReference type="PIRNR" id="PIRNR001361"/>
    </source>
</evidence>
<feature type="region of interest" description="Disordered" evidence="9">
    <location>
        <begin position="1"/>
        <end position="27"/>
    </location>
</feature>
<gene>
    <name evidence="11" type="ORF">EXJ73_12740</name>
</gene>
<sequence length="375" mass="41388">MNATKLQSVEPEAQRWYSQDDKTSATDDERILDITPLPPPEHLIRFFPIRGTAMEGLISQTRQSIRRIMGSQDDRLLVVIGPCSIHDPTAAIDYARKLKAQREKYADTLEIVMRVYFEKPRTTVGWKGLINDPYLDESYRIDEGLRIARQLLLEINRLGMPAGSEFLDVISPQYIGDLIAWGAIGARTTESQVHRELASGLSAPIGFKNGTDGNIKIATDAIQAAARGHHFLSVHKNGQVAIVETRGNEDCHVILRGGKAPNYDAQSVAAACADLDKAKLPQRLMVDCSHANSSKQHQRQLDVARDIAGQLREGSRSIFGVMVESHLHDGAQKFTPGKDDAAKLEYGKSITDACLGWDDSLAVLDVLSQAVKARR</sequence>
<dbReference type="Pfam" id="PF00793">
    <property type="entry name" value="DAHP_synth_1"/>
    <property type="match status" value="1"/>
</dbReference>
<comment type="catalytic activity">
    <reaction evidence="7 8">
        <text>D-erythrose 4-phosphate + phosphoenolpyruvate + H2O = 7-phospho-2-dehydro-3-deoxy-D-arabino-heptonate + phosphate</text>
        <dbReference type="Rhea" id="RHEA:14717"/>
        <dbReference type="ChEBI" id="CHEBI:15377"/>
        <dbReference type="ChEBI" id="CHEBI:16897"/>
        <dbReference type="ChEBI" id="CHEBI:43474"/>
        <dbReference type="ChEBI" id="CHEBI:58394"/>
        <dbReference type="ChEBI" id="CHEBI:58702"/>
        <dbReference type="EC" id="2.5.1.54"/>
    </reaction>
</comment>
<dbReference type="GO" id="GO:0008652">
    <property type="term" value="P:amino acid biosynthetic process"/>
    <property type="evidence" value="ECO:0007669"/>
    <property type="project" value="UniProtKB-KW"/>
</dbReference>
<dbReference type="NCBIfam" id="NF009395">
    <property type="entry name" value="PRK12755.1"/>
    <property type="match status" value="1"/>
</dbReference>
<comment type="caution">
    <text evidence="11">The sequence shown here is derived from an EMBL/GenBank/DDBJ whole genome shotgun (WGS) entry which is preliminary data.</text>
</comment>
<keyword evidence="12" id="KW-1185">Reference proteome</keyword>
<dbReference type="GO" id="GO:0042802">
    <property type="term" value="F:identical protein binding"/>
    <property type="evidence" value="ECO:0007669"/>
    <property type="project" value="UniProtKB-ARBA"/>
</dbReference>
<evidence type="ECO:0000256" key="6">
    <source>
        <dbReference type="ARBA" id="ARBA00023141"/>
    </source>
</evidence>
<protein>
    <recommendedName>
        <fullName evidence="8">Phospho-2-dehydro-3-deoxyheptonate aldolase</fullName>
        <ecNumber evidence="8">2.5.1.54</ecNumber>
    </recommendedName>
</protein>
<evidence type="ECO:0000313" key="11">
    <source>
        <dbReference type="EMBL" id="MDG0863333.1"/>
    </source>
</evidence>
<evidence type="ECO:0000256" key="2">
    <source>
        <dbReference type="ARBA" id="ARBA00004688"/>
    </source>
</evidence>
<dbReference type="GO" id="GO:0005737">
    <property type="term" value="C:cytoplasm"/>
    <property type="evidence" value="ECO:0007669"/>
    <property type="project" value="TreeGrafter"/>
</dbReference>
<accession>A0A9X4LN56</accession>
<dbReference type="InterPro" id="IPR006219">
    <property type="entry name" value="DAHP_synth_1"/>
</dbReference>
<evidence type="ECO:0000256" key="3">
    <source>
        <dbReference type="ARBA" id="ARBA00007985"/>
    </source>
</evidence>
<evidence type="ECO:0000259" key="10">
    <source>
        <dbReference type="Pfam" id="PF00793"/>
    </source>
</evidence>
<dbReference type="FunFam" id="3.20.20.70:FF:000005">
    <property type="entry name" value="Phospho-2-dehydro-3-deoxyheptonate aldolase"/>
    <property type="match status" value="1"/>
</dbReference>
<dbReference type="PANTHER" id="PTHR21225">
    <property type="entry name" value="PHOSPHO-2-DEHYDRO-3-DEOXYHEPTONATE ALDOLASE DAHP SYNTHETASE"/>
    <property type="match status" value="1"/>
</dbReference>
<evidence type="ECO:0000313" key="12">
    <source>
        <dbReference type="Proteomes" id="UP001152766"/>
    </source>
</evidence>
<dbReference type="RefSeq" id="WP_268147674.1">
    <property type="nucleotide sequence ID" value="NZ_JAPPUW010000003.1"/>
</dbReference>